<keyword evidence="2" id="KW-1185">Reference proteome</keyword>
<dbReference type="EMBL" id="LXQC01000079">
    <property type="protein sequence ID" value="TFE71296.1"/>
    <property type="molecule type" value="Genomic_DNA"/>
</dbReference>
<sequence length="63" mass="7383">MTKEKKSALFDLNSSTFLAHSLIKKKIVYIENYENLIPEPSFPSPLLRQKPDPKYIFSIDCFF</sequence>
<name>A0A4Y8PGX6_9BACT</name>
<organism evidence="1 2">
    <name type="scientific">Methylacidiphilum caldifontis</name>
    <dbReference type="NCBI Taxonomy" id="2795386"/>
    <lineage>
        <taxon>Bacteria</taxon>
        <taxon>Pseudomonadati</taxon>
        <taxon>Verrucomicrobiota</taxon>
        <taxon>Methylacidiphilae</taxon>
        <taxon>Methylacidiphilales</taxon>
        <taxon>Methylacidiphilaceae</taxon>
        <taxon>Methylacidiphilum (ex Ratnadevi et al. 2023)</taxon>
    </lineage>
</organism>
<evidence type="ECO:0000313" key="1">
    <source>
        <dbReference type="EMBL" id="TFE71296.1"/>
    </source>
</evidence>
<dbReference type="Proteomes" id="UP000297713">
    <property type="component" value="Unassembled WGS sequence"/>
</dbReference>
<gene>
    <name evidence="1" type="ORF">A7Q10_04775</name>
</gene>
<reference evidence="1 2" key="1">
    <citation type="submission" date="2016-05" db="EMBL/GenBank/DDBJ databases">
        <title>Diversity and Homogeneity among Thermoacidophilic Verrucomicrobia Methanotrophs Linked with Geographical Origin.</title>
        <authorList>
            <person name="Erikstad H.-A."/>
            <person name="Smestad N.B."/>
            <person name="Ceballos R.M."/>
            <person name="Birkeland N.-K."/>
        </authorList>
    </citation>
    <scope>NUCLEOTIDE SEQUENCE [LARGE SCALE GENOMIC DNA]</scope>
    <source>
        <strain evidence="1 2">Phi</strain>
    </source>
</reference>
<proteinExistence type="predicted"/>
<comment type="caution">
    <text evidence="1">The sequence shown here is derived from an EMBL/GenBank/DDBJ whole genome shotgun (WGS) entry which is preliminary data.</text>
</comment>
<protein>
    <submittedName>
        <fullName evidence="1">Uncharacterized protein</fullName>
    </submittedName>
</protein>
<accession>A0A4Y8PGX6</accession>
<dbReference type="AlphaFoldDB" id="A0A4Y8PGX6"/>
<evidence type="ECO:0000313" key="2">
    <source>
        <dbReference type="Proteomes" id="UP000297713"/>
    </source>
</evidence>